<dbReference type="AlphaFoldDB" id="A0A177L3Q2"/>
<accession>A0A177L3Q2</accession>
<dbReference type="Proteomes" id="UP000076935">
    <property type="component" value="Unassembled WGS sequence"/>
</dbReference>
<dbReference type="RefSeq" id="WP_280512834.1">
    <property type="nucleotide sequence ID" value="NZ_JBCNAN010000010.1"/>
</dbReference>
<keyword evidence="2" id="KW-1185">Reference proteome</keyword>
<evidence type="ECO:0000313" key="2">
    <source>
        <dbReference type="Proteomes" id="UP000076935"/>
    </source>
</evidence>
<sequence>MLSKQLEDHQNQMEVISLDQFVPNDHLVRKIEAAIDFDFIYPLV</sequence>
<gene>
    <name evidence="1" type="ORF">AWH49_17035</name>
</gene>
<comment type="caution">
    <text evidence="1">The sequence shown here is derived from an EMBL/GenBank/DDBJ whole genome shotgun (WGS) entry which is preliminary data.</text>
</comment>
<protein>
    <submittedName>
        <fullName evidence="1">Transposase</fullName>
    </submittedName>
</protein>
<name>A0A177L3Q2_9BACI</name>
<evidence type="ECO:0000313" key="1">
    <source>
        <dbReference type="EMBL" id="OAH60319.1"/>
    </source>
</evidence>
<organism evidence="1 2">
    <name type="scientific">Domibacillus aminovorans</name>
    <dbReference type="NCBI Taxonomy" id="29332"/>
    <lineage>
        <taxon>Bacteria</taxon>
        <taxon>Bacillati</taxon>
        <taxon>Bacillota</taxon>
        <taxon>Bacilli</taxon>
        <taxon>Bacillales</taxon>
        <taxon>Bacillaceae</taxon>
        <taxon>Domibacillus</taxon>
    </lineage>
</organism>
<reference evidence="1 2" key="1">
    <citation type="submission" date="2016-01" db="EMBL/GenBank/DDBJ databases">
        <title>Investigation of taxonomic status of Bacillus aminovorans.</title>
        <authorList>
            <person name="Verma A."/>
            <person name="Pal Y."/>
            <person name="Krishnamurthi S."/>
        </authorList>
    </citation>
    <scope>NUCLEOTIDE SEQUENCE [LARGE SCALE GENOMIC DNA]</scope>
    <source>
        <strain evidence="1 2">DSM 1314</strain>
    </source>
</reference>
<proteinExistence type="predicted"/>
<dbReference type="EMBL" id="LQWY01000042">
    <property type="protein sequence ID" value="OAH60319.1"/>
    <property type="molecule type" value="Genomic_DNA"/>
</dbReference>